<accession>A0A449BK15</accession>
<keyword evidence="4" id="KW-1185">Reference proteome</keyword>
<evidence type="ECO:0000313" key="4">
    <source>
        <dbReference type="Proteomes" id="UP000290909"/>
    </source>
</evidence>
<keyword evidence="1" id="KW-0812">Transmembrane</keyword>
<dbReference type="AlphaFoldDB" id="A0A449BK15"/>
<dbReference type="Gene3D" id="2.60.40.10">
    <property type="entry name" value="Immunoglobulins"/>
    <property type="match status" value="1"/>
</dbReference>
<dbReference type="RefSeq" id="WP_035368440.1">
    <property type="nucleotide sequence ID" value="NZ_LR215050.1"/>
</dbReference>
<dbReference type="STRING" id="1408416.GCA_000702765_00277"/>
<evidence type="ECO:0000256" key="2">
    <source>
        <dbReference type="SAM" id="SignalP"/>
    </source>
</evidence>
<proteinExistence type="predicted"/>
<organism evidence="3 4">
    <name type="scientific">Acholeplasma hippikon</name>
    <dbReference type="NCBI Taxonomy" id="264636"/>
    <lineage>
        <taxon>Bacteria</taxon>
        <taxon>Bacillati</taxon>
        <taxon>Mycoplasmatota</taxon>
        <taxon>Mollicutes</taxon>
        <taxon>Acholeplasmatales</taxon>
        <taxon>Acholeplasmataceae</taxon>
        <taxon>Acholeplasma</taxon>
    </lineage>
</organism>
<keyword evidence="2" id="KW-0732">Signal</keyword>
<dbReference type="InterPro" id="IPR013783">
    <property type="entry name" value="Ig-like_fold"/>
</dbReference>
<evidence type="ECO:0000313" key="3">
    <source>
        <dbReference type="EMBL" id="VEU82815.1"/>
    </source>
</evidence>
<feature type="chain" id="PRO_5019090200" evidence="2">
    <location>
        <begin position="24"/>
        <end position="769"/>
    </location>
</feature>
<name>A0A449BK15_9MOLU</name>
<reference evidence="3 4" key="1">
    <citation type="submission" date="2019-01" db="EMBL/GenBank/DDBJ databases">
        <authorList>
            <consortium name="Pathogen Informatics"/>
        </authorList>
    </citation>
    <scope>NUCLEOTIDE SEQUENCE [LARGE SCALE GENOMIC DNA]</scope>
    <source>
        <strain evidence="3 4">NCTC10172</strain>
    </source>
</reference>
<keyword evidence="1" id="KW-1133">Transmembrane helix</keyword>
<protein>
    <submittedName>
        <fullName evidence="3">Uncharacterized protein</fullName>
    </submittedName>
</protein>
<keyword evidence="1" id="KW-0472">Membrane</keyword>
<dbReference type="Proteomes" id="UP000290909">
    <property type="component" value="Chromosome"/>
</dbReference>
<dbReference type="KEGG" id="ahk:NCTC10172_00839"/>
<feature type="transmembrane region" description="Helical" evidence="1">
    <location>
        <begin position="742"/>
        <end position="766"/>
    </location>
</feature>
<sequence>MKKITALFMLLLSAALLVVPTFAADDELVDLYPYDDPGALYGPSAKPGNTLVGDSNWDVIYDGHRYHVVRGGVRYAKDFEDKNADGYIEVSEITSGSLSWNAFAQVIINDTEEDFILSTTNARTDITSVVHRYYAYFDATGKLVMFEDQLNKYKLVNDGTTAEPDYRFATEAEIADPEVTKVEASIRMKADDEDDQGYVLEPIVNLQWVNFDHVGTEDALVSTILNDNPNYVHIPAGWTVWSFGTKDRDGANVATEKLIRTMPSKIVDKFEGRLVLEYDTQAPVFAGVSSMDDDAVTPGINKVVEFNGTFTLPNNLSASYVKMFDEDGKIINKTTKLPFVVEIYKGEDLLETIDYAYDAETDKYTASGPVTVVDSSVFGAGYKAVFKAQIPNGKAQEVEVDVVIGVMPPKFKNVANRFHKEDQPIDLLGLITADDGYGNDKTKNIVISYPENFNPYYPQPGEYKIDLEFTHHVHIPGVPDIPAKLVLDGTEITNIRINQNYTTYSTFTTLYTAPFVYTDAYASITIAQFDKDGKLVKSVNRTNWDTVGGEKLDSGAKVKAWLEGLTFEDGGFVVIFGVSTHQTAARALKVDDVVTYTPTVVGTPDFDTDIVTKTSYTLKVTDHTAPTIVAVNKTFKVQIGQFTNVNDAIFANVVAFDNYDTNLALFVESNGGLNLTKTGKYTVVVGVEDGNGNASSVTFEIEVVENPLQKEIDKLLTEDQVKALIEERLASFNPPADNSGKVGVGATVGISVGSALASFGGAFLLFRKR</sequence>
<dbReference type="EMBL" id="LR215050">
    <property type="protein sequence ID" value="VEU82815.1"/>
    <property type="molecule type" value="Genomic_DNA"/>
</dbReference>
<feature type="signal peptide" evidence="2">
    <location>
        <begin position="1"/>
        <end position="23"/>
    </location>
</feature>
<evidence type="ECO:0000256" key="1">
    <source>
        <dbReference type="SAM" id="Phobius"/>
    </source>
</evidence>
<gene>
    <name evidence="3" type="ORF">NCTC10172_00839</name>
</gene>